<dbReference type="InterPro" id="IPR000962">
    <property type="entry name" value="Znf_DskA_TraR"/>
</dbReference>
<evidence type="ECO:0000313" key="5">
    <source>
        <dbReference type="EMBL" id="AQQ72369.1"/>
    </source>
</evidence>
<dbReference type="RefSeq" id="WP_146684567.1">
    <property type="nucleotide sequence ID" value="NZ_CP019646.1"/>
</dbReference>
<name>A0A1Q2MI85_9BACT</name>
<proteinExistence type="predicted"/>
<dbReference type="InterPro" id="IPR037187">
    <property type="entry name" value="DnaK_N"/>
</dbReference>
<dbReference type="SUPFAM" id="SSF109635">
    <property type="entry name" value="DnaK suppressor protein DksA, alpha-hairpin domain"/>
    <property type="match status" value="1"/>
</dbReference>
<keyword evidence="2" id="KW-0863">Zinc-finger</keyword>
<gene>
    <name evidence="5" type="primary">yocK</name>
    <name evidence="5" type="ORF">SMSP2_02752</name>
</gene>
<feature type="domain" description="Zinc finger DksA/TraR C4-type" evidence="4">
    <location>
        <begin position="108"/>
        <end position="135"/>
    </location>
</feature>
<reference evidence="6" key="1">
    <citation type="submission" date="2017-02" db="EMBL/GenBank/DDBJ databases">
        <title>Comparative genomics and description of representatives of a novel lineage of planctomycetes thriving in anoxic sediments.</title>
        <authorList>
            <person name="Spring S."/>
            <person name="Bunk B."/>
            <person name="Sproer C."/>
        </authorList>
    </citation>
    <scope>NUCLEOTIDE SEQUENCE [LARGE SCALE GENOMIC DNA]</scope>
    <source>
        <strain evidence="6">SM-Chi-D1</strain>
    </source>
</reference>
<dbReference type="PANTHER" id="PTHR33823">
    <property type="entry name" value="RNA POLYMERASE-BINDING TRANSCRIPTION FACTOR DKSA-RELATED"/>
    <property type="match status" value="1"/>
</dbReference>
<sequence>MIKKADKRASGTAVKCDETLLSQEELNHFQQLLLDKLKEIIGDVHHIEEDVLRMTRGESSGDLSSMPMHMADIGTDNFEQEFSLNLVDSERKILKLIYEALARMAENKYGICLGTSTMIGKPRLEAMPWAKYCIEYARMVEKGKIEEGDTIDYDELVAML</sequence>
<keyword evidence="3" id="KW-0862">Zinc</keyword>
<keyword evidence="6" id="KW-1185">Reference proteome</keyword>
<evidence type="ECO:0000313" key="6">
    <source>
        <dbReference type="Proteomes" id="UP000188181"/>
    </source>
</evidence>
<accession>A0A1Q2MI85</accession>
<protein>
    <submittedName>
        <fullName evidence="5">General stress protein 16O</fullName>
    </submittedName>
</protein>
<dbReference type="AlphaFoldDB" id="A0A1Q2MI85"/>
<dbReference type="Proteomes" id="UP000188181">
    <property type="component" value="Chromosome"/>
</dbReference>
<evidence type="ECO:0000256" key="3">
    <source>
        <dbReference type="ARBA" id="ARBA00022833"/>
    </source>
</evidence>
<dbReference type="Gene3D" id="1.20.120.910">
    <property type="entry name" value="DksA, coiled-coil domain"/>
    <property type="match status" value="1"/>
</dbReference>
<dbReference type="SUPFAM" id="SSF57716">
    <property type="entry name" value="Glucocorticoid receptor-like (DNA-binding domain)"/>
    <property type="match status" value="1"/>
</dbReference>
<evidence type="ECO:0000256" key="1">
    <source>
        <dbReference type="ARBA" id="ARBA00022723"/>
    </source>
</evidence>
<dbReference type="Pfam" id="PF01258">
    <property type="entry name" value="zf-dskA_traR"/>
    <property type="match status" value="1"/>
</dbReference>
<organism evidence="5 6">
    <name type="scientific">Limihaloglobus sulfuriphilus</name>
    <dbReference type="NCBI Taxonomy" id="1851148"/>
    <lineage>
        <taxon>Bacteria</taxon>
        <taxon>Pseudomonadati</taxon>
        <taxon>Planctomycetota</taxon>
        <taxon>Phycisphaerae</taxon>
        <taxon>Sedimentisphaerales</taxon>
        <taxon>Sedimentisphaeraceae</taxon>
        <taxon>Limihaloglobus</taxon>
    </lineage>
</organism>
<evidence type="ECO:0000259" key="4">
    <source>
        <dbReference type="Pfam" id="PF01258"/>
    </source>
</evidence>
<evidence type="ECO:0000256" key="2">
    <source>
        <dbReference type="ARBA" id="ARBA00022771"/>
    </source>
</evidence>
<dbReference type="KEGG" id="pbas:SMSP2_02752"/>
<dbReference type="PANTHER" id="PTHR33823:SF4">
    <property type="entry name" value="GENERAL STRESS PROTEIN 16O"/>
    <property type="match status" value="1"/>
</dbReference>
<dbReference type="STRING" id="1851148.SMSP2_02752"/>
<dbReference type="OrthoDB" id="9811543at2"/>
<keyword evidence="1" id="KW-0479">Metal-binding</keyword>
<dbReference type="EMBL" id="CP019646">
    <property type="protein sequence ID" value="AQQ72369.1"/>
    <property type="molecule type" value="Genomic_DNA"/>
</dbReference>